<dbReference type="InterPro" id="IPR044839">
    <property type="entry name" value="NDR1-like"/>
</dbReference>
<keyword evidence="8" id="KW-1185">Reference proteome</keyword>
<keyword evidence="2 5" id="KW-0812">Transmembrane</keyword>
<proteinExistence type="predicted"/>
<evidence type="ECO:0000313" key="7">
    <source>
        <dbReference type="EMBL" id="THG16710.1"/>
    </source>
</evidence>
<dbReference type="GO" id="GO:0098542">
    <property type="term" value="P:defense response to other organism"/>
    <property type="evidence" value="ECO:0007669"/>
    <property type="project" value="InterPro"/>
</dbReference>
<feature type="domain" description="Late embryogenesis abundant protein LEA-2 subgroup" evidence="6">
    <location>
        <begin position="180"/>
        <end position="275"/>
    </location>
</feature>
<dbReference type="InterPro" id="IPR004864">
    <property type="entry name" value="LEA_2"/>
</dbReference>
<organism evidence="7 8">
    <name type="scientific">Camellia sinensis var. sinensis</name>
    <name type="common">China tea</name>
    <dbReference type="NCBI Taxonomy" id="542762"/>
    <lineage>
        <taxon>Eukaryota</taxon>
        <taxon>Viridiplantae</taxon>
        <taxon>Streptophyta</taxon>
        <taxon>Embryophyta</taxon>
        <taxon>Tracheophyta</taxon>
        <taxon>Spermatophyta</taxon>
        <taxon>Magnoliopsida</taxon>
        <taxon>eudicotyledons</taxon>
        <taxon>Gunneridae</taxon>
        <taxon>Pentapetalae</taxon>
        <taxon>asterids</taxon>
        <taxon>Ericales</taxon>
        <taxon>Theaceae</taxon>
        <taxon>Camellia</taxon>
    </lineage>
</organism>
<comment type="caution">
    <text evidence="7">The sequence shown here is derived from an EMBL/GenBank/DDBJ whole genome shotgun (WGS) entry which is preliminary data.</text>
</comment>
<dbReference type="GO" id="GO:0005886">
    <property type="term" value="C:plasma membrane"/>
    <property type="evidence" value="ECO:0007669"/>
    <property type="project" value="TreeGrafter"/>
</dbReference>
<reference evidence="7 8" key="1">
    <citation type="journal article" date="2018" name="Proc. Natl. Acad. Sci. U.S.A.">
        <title>Draft genome sequence of Camellia sinensis var. sinensis provides insights into the evolution of the tea genome and tea quality.</title>
        <authorList>
            <person name="Wei C."/>
            <person name="Yang H."/>
            <person name="Wang S."/>
            <person name="Zhao J."/>
            <person name="Liu C."/>
            <person name="Gao L."/>
            <person name="Xia E."/>
            <person name="Lu Y."/>
            <person name="Tai Y."/>
            <person name="She G."/>
            <person name="Sun J."/>
            <person name="Cao H."/>
            <person name="Tong W."/>
            <person name="Gao Q."/>
            <person name="Li Y."/>
            <person name="Deng W."/>
            <person name="Jiang X."/>
            <person name="Wang W."/>
            <person name="Chen Q."/>
            <person name="Zhang S."/>
            <person name="Li H."/>
            <person name="Wu J."/>
            <person name="Wang P."/>
            <person name="Li P."/>
            <person name="Shi C."/>
            <person name="Zheng F."/>
            <person name="Jian J."/>
            <person name="Huang B."/>
            <person name="Shan D."/>
            <person name="Shi M."/>
            <person name="Fang C."/>
            <person name="Yue Y."/>
            <person name="Li F."/>
            <person name="Li D."/>
            <person name="Wei S."/>
            <person name="Han B."/>
            <person name="Jiang C."/>
            <person name="Yin Y."/>
            <person name="Xia T."/>
            <person name="Zhang Z."/>
            <person name="Bennetzen J.L."/>
            <person name="Zhao S."/>
            <person name="Wan X."/>
        </authorList>
    </citation>
    <scope>NUCLEOTIDE SEQUENCE [LARGE SCALE GENOMIC DNA]</scope>
    <source>
        <strain evidence="8">cv. Shuchazao</strain>
        <tissue evidence="7">Leaf</tissue>
    </source>
</reference>
<evidence type="ECO:0000259" key="6">
    <source>
        <dbReference type="Pfam" id="PF03168"/>
    </source>
</evidence>
<dbReference type="Proteomes" id="UP000306102">
    <property type="component" value="Unassembled WGS sequence"/>
</dbReference>
<sequence length="309" mass="34173">MKSGSDLMSLVGSSRYFLGSEKSNLMEMVSDFDLVLTLVLVDSIKKSQAVKAKRSSTSNSKPPQFSLSTITGYPAPGYPPSNNPSGCATTAGTGFPYAAPPPRPAYYNPRYPYYPRATLFRRLLAILIAFFIICGTIVFIIWLVLRPRFPDFRVDSLSLSNFNLSSSPSSLISAKWDVRFTVRNPNHKLSIFYDHINAYVFYKSESLSDTTLPPFVQGTRNQTTLRASFATASSYVDDWAVEGINGERKSHGTVNFNVRLLSRVRFKASWWRARHRILSVYCGDLTVGISSNGAGGTLVGGARECRVGI</sequence>
<dbReference type="Pfam" id="PF03168">
    <property type="entry name" value="LEA_2"/>
    <property type="match status" value="1"/>
</dbReference>
<comment type="subcellular location">
    <subcellularLocation>
        <location evidence="1">Membrane</location>
        <topology evidence="1">Single-pass membrane protein</topology>
    </subcellularLocation>
</comment>
<keyword evidence="4 5" id="KW-0472">Membrane</keyword>
<dbReference type="PANTHER" id="PTHR31234:SF55">
    <property type="entry name" value="LATE EMBRYOGENESIS ABUNDANT (LEA) HYDROXYPROLINE-RICH GLYCOPROTEIN FAMILY"/>
    <property type="match status" value="1"/>
</dbReference>
<name>A0A4S4EJH5_CAMSN</name>
<evidence type="ECO:0000256" key="3">
    <source>
        <dbReference type="ARBA" id="ARBA00022989"/>
    </source>
</evidence>
<dbReference type="AlphaFoldDB" id="A0A4S4EJH5"/>
<feature type="transmembrane region" description="Helical" evidence="5">
    <location>
        <begin position="123"/>
        <end position="145"/>
    </location>
</feature>
<dbReference type="PANTHER" id="PTHR31234">
    <property type="entry name" value="LATE EMBRYOGENESIS ABUNDANT (LEA) HYDROXYPROLINE-RICH GLYCOPROTEIN FAMILY"/>
    <property type="match status" value="1"/>
</dbReference>
<dbReference type="EMBL" id="SDRB02003925">
    <property type="protein sequence ID" value="THG16710.1"/>
    <property type="molecule type" value="Genomic_DNA"/>
</dbReference>
<evidence type="ECO:0000313" key="8">
    <source>
        <dbReference type="Proteomes" id="UP000306102"/>
    </source>
</evidence>
<protein>
    <recommendedName>
        <fullName evidence="6">Late embryogenesis abundant protein LEA-2 subgroup domain-containing protein</fullName>
    </recommendedName>
</protein>
<gene>
    <name evidence="7" type="ORF">TEA_012635</name>
</gene>
<accession>A0A4S4EJH5</accession>
<evidence type="ECO:0000256" key="1">
    <source>
        <dbReference type="ARBA" id="ARBA00004167"/>
    </source>
</evidence>
<evidence type="ECO:0000256" key="2">
    <source>
        <dbReference type="ARBA" id="ARBA00022692"/>
    </source>
</evidence>
<keyword evidence="3 5" id="KW-1133">Transmembrane helix</keyword>
<evidence type="ECO:0000256" key="4">
    <source>
        <dbReference type="ARBA" id="ARBA00023136"/>
    </source>
</evidence>
<evidence type="ECO:0000256" key="5">
    <source>
        <dbReference type="SAM" id="Phobius"/>
    </source>
</evidence>